<name>G0S6I1_CHATD</name>
<feature type="chain" id="PRO_5003409348" evidence="1">
    <location>
        <begin position="43"/>
        <end position="387"/>
    </location>
</feature>
<protein>
    <submittedName>
        <fullName evidence="2">Phosphoric diester hydrolase-like protein</fullName>
    </submittedName>
</protein>
<evidence type="ECO:0000256" key="1">
    <source>
        <dbReference type="SAM" id="SignalP"/>
    </source>
</evidence>
<accession>G0S6I1</accession>
<keyword evidence="2" id="KW-0378">Hydrolase</keyword>
<dbReference type="HOGENOM" id="CLU_037358_1_0_1"/>
<dbReference type="EMBL" id="GL988041">
    <property type="protein sequence ID" value="EGS20792.1"/>
    <property type="molecule type" value="Genomic_DNA"/>
</dbReference>
<organism evidence="3">
    <name type="scientific">Chaetomium thermophilum (strain DSM 1495 / CBS 144.50 / IMI 039719)</name>
    <name type="common">Thermochaetoides thermophila</name>
    <dbReference type="NCBI Taxonomy" id="759272"/>
    <lineage>
        <taxon>Eukaryota</taxon>
        <taxon>Fungi</taxon>
        <taxon>Dikarya</taxon>
        <taxon>Ascomycota</taxon>
        <taxon>Pezizomycotina</taxon>
        <taxon>Sordariomycetes</taxon>
        <taxon>Sordariomycetidae</taxon>
        <taxon>Sordariales</taxon>
        <taxon>Chaetomiaceae</taxon>
        <taxon>Thermochaetoides</taxon>
    </lineage>
</organism>
<dbReference type="SUPFAM" id="SSF51695">
    <property type="entry name" value="PLC-like phosphodiesterases"/>
    <property type="match status" value="1"/>
</dbReference>
<gene>
    <name evidence="2" type="ORF">CTHT_0026300</name>
</gene>
<reference evidence="2 3" key="1">
    <citation type="journal article" date="2011" name="Cell">
        <title>Insight into structure and assembly of the nuclear pore complex by utilizing the genome of a eukaryotic thermophile.</title>
        <authorList>
            <person name="Amlacher S."/>
            <person name="Sarges P."/>
            <person name="Flemming D."/>
            <person name="van Noort V."/>
            <person name="Kunze R."/>
            <person name="Devos D.P."/>
            <person name="Arumugam M."/>
            <person name="Bork P."/>
            <person name="Hurt E."/>
        </authorList>
    </citation>
    <scope>NUCLEOTIDE SEQUENCE [LARGE SCALE GENOMIC DNA]</scope>
    <source>
        <strain evidence="3">DSM 1495 / CBS 144.50 / IMI 039719</strain>
    </source>
</reference>
<feature type="signal peptide" evidence="1">
    <location>
        <begin position="1"/>
        <end position="42"/>
    </location>
</feature>
<evidence type="ECO:0000313" key="3">
    <source>
        <dbReference type="Proteomes" id="UP000008066"/>
    </source>
</evidence>
<dbReference type="Proteomes" id="UP000008066">
    <property type="component" value="Unassembled WGS sequence"/>
</dbReference>
<dbReference type="KEGG" id="cthr:CTHT_0026300"/>
<dbReference type="STRING" id="759272.G0S6I1"/>
<evidence type="ECO:0000313" key="2">
    <source>
        <dbReference type="EMBL" id="EGS20792.1"/>
    </source>
</evidence>
<dbReference type="Gene3D" id="3.20.20.190">
    <property type="entry name" value="Phosphatidylinositol (PI) phosphodiesterase"/>
    <property type="match status" value="1"/>
</dbReference>
<dbReference type="RefSeq" id="XP_006693088.1">
    <property type="nucleotide sequence ID" value="XM_006693025.1"/>
</dbReference>
<dbReference type="Pfam" id="PF26146">
    <property type="entry name" value="PI-PLC_X"/>
    <property type="match status" value="1"/>
</dbReference>
<sequence>MLGLPSYHSLLTYFRPSSMTMMTASLRNFLFLLLALPNPGAASPNLLPRQTITNAAPQICNNSPDLCSRTYTNITHLGAHNSAFVRDASTGNSIAGNQFYNATVALSAGVRLLQAQVHRLDDGTLELCHTLCSLMDAGPLDKWLEKIRYWMDQHPDDVVTLLLVNSDDASVEEFGAAFEKAGIAKYGFVPPSPSEGYAAWPTLAGMIAAGTRLVTYIASITASSQYPYLLPEFDYVFETPYNILSLDGFGCDLDRPSSAGTATNAISKGMLPLLNHFAYTSLTSDIQIPDASDVNTTNSPSTTTTGALGLHVNNCTGLWGVKPVYLLVDFYNRGPSIDTADRLNGIQPVGREKEPSGSSATALWTRFLSAQGLVVFSVFWGLVLSDI</sequence>
<keyword evidence="3" id="KW-1185">Reference proteome</keyword>
<dbReference type="GO" id="GO:0008081">
    <property type="term" value="F:phosphoric diester hydrolase activity"/>
    <property type="evidence" value="ECO:0007669"/>
    <property type="project" value="InterPro"/>
</dbReference>
<dbReference type="PANTHER" id="PTHR13593:SF80">
    <property type="entry name" value="PLC-LIKE PHOSPHODIESTERASE"/>
    <property type="match status" value="1"/>
</dbReference>
<dbReference type="eggNOG" id="ENOG502RUV2">
    <property type="taxonomic scope" value="Eukaryota"/>
</dbReference>
<dbReference type="AlphaFoldDB" id="G0S6I1"/>
<dbReference type="InterPro" id="IPR017946">
    <property type="entry name" value="PLC-like_Pdiesterase_TIM-brl"/>
</dbReference>
<dbReference type="InterPro" id="IPR051057">
    <property type="entry name" value="PI-PLC_domain"/>
</dbReference>
<dbReference type="OrthoDB" id="7984201at2759"/>
<dbReference type="GO" id="GO:0006629">
    <property type="term" value="P:lipid metabolic process"/>
    <property type="evidence" value="ECO:0007669"/>
    <property type="project" value="InterPro"/>
</dbReference>
<dbReference type="GeneID" id="18256668"/>
<keyword evidence="1" id="KW-0732">Signal</keyword>
<dbReference type="PANTHER" id="PTHR13593">
    <property type="match status" value="1"/>
</dbReference>
<dbReference type="OMA" id="YPYLMPE"/>
<proteinExistence type="predicted"/>